<proteinExistence type="predicted"/>
<protein>
    <submittedName>
        <fullName evidence="3">Alpha/beta hydrolase</fullName>
    </submittedName>
</protein>
<dbReference type="GO" id="GO:0016787">
    <property type="term" value="F:hydrolase activity"/>
    <property type="evidence" value="ECO:0007669"/>
    <property type="project" value="UniProtKB-KW"/>
</dbReference>
<evidence type="ECO:0000259" key="2">
    <source>
        <dbReference type="Pfam" id="PF00561"/>
    </source>
</evidence>
<comment type="caution">
    <text evidence="3">The sequence shown here is derived from an EMBL/GenBank/DDBJ whole genome shotgun (WGS) entry which is preliminary data.</text>
</comment>
<organism evidence="3 4">
    <name type="scientific">Massilia glaciei</name>
    <dbReference type="NCBI Taxonomy" id="1524097"/>
    <lineage>
        <taxon>Bacteria</taxon>
        <taxon>Pseudomonadati</taxon>
        <taxon>Pseudomonadota</taxon>
        <taxon>Betaproteobacteria</taxon>
        <taxon>Burkholderiales</taxon>
        <taxon>Oxalobacteraceae</taxon>
        <taxon>Telluria group</taxon>
        <taxon>Massilia</taxon>
    </lineage>
</organism>
<dbReference type="AlphaFoldDB" id="A0A2U2HJV6"/>
<dbReference type="Proteomes" id="UP000241421">
    <property type="component" value="Unassembled WGS sequence"/>
</dbReference>
<evidence type="ECO:0000313" key="4">
    <source>
        <dbReference type="Proteomes" id="UP000241421"/>
    </source>
</evidence>
<name>A0A2U2HJV6_9BURK</name>
<dbReference type="InterPro" id="IPR029058">
    <property type="entry name" value="AB_hydrolase_fold"/>
</dbReference>
<dbReference type="PRINTS" id="PR00412">
    <property type="entry name" value="EPOXHYDRLASE"/>
</dbReference>
<dbReference type="OrthoDB" id="5853561at2"/>
<keyword evidence="4" id="KW-1185">Reference proteome</keyword>
<dbReference type="SUPFAM" id="SSF53474">
    <property type="entry name" value="alpha/beta-Hydrolases"/>
    <property type="match status" value="1"/>
</dbReference>
<evidence type="ECO:0000313" key="3">
    <source>
        <dbReference type="EMBL" id="PWF47686.1"/>
    </source>
</evidence>
<reference evidence="3 4" key="1">
    <citation type="submission" date="2018-04" db="EMBL/GenBank/DDBJ databases">
        <title>Massilia violaceinigra sp. nov., a novel purple-pigmented bacterium isolated from Tianshan glacier, Xinjiang, China.</title>
        <authorList>
            <person name="Wang H."/>
        </authorList>
    </citation>
    <scope>NUCLEOTIDE SEQUENCE [LARGE SCALE GENOMIC DNA]</scope>
    <source>
        <strain evidence="3 4">B448-2</strain>
    </source>
</reference>
<dbReference type="PANTHER" id="PTHR43689">
    <property type="entry name" value="HYDROLASE"/>
    <property type="match status" value="1"/>
</dbReference>
<feature type="region of interest" description="Disordered" evidence="1">
    <location>
        <begin position="316"/>
        <end position="343"/>
    </location>
</feature>
<dbReference type="Gene3D" id="3.40.50.1820">
    <property type="entry name" value="alpha/beta hydrolase"/>
    <property type="match status" value="1"/>
</dbReference>
<accession>A0A2U2HJV6</accession>
<dbReference type="InterPro" id="IPR000073">
    <property type="entry name" value="AB_hydrolase_1"/>
</dbReference>
<evidence type="ECO:0000256" key="1">
    <source>
        <dbReference type="SAM" id="MobiDB-lite"/>
    </source>
</evidence>
<dbReference type="Pfam" id="PF00561">
    <property type="entry name" value="Abhydrolase_1"/>
    <property type="match status" value="1"/>
</dbReference>
<feature type="domain" description="AB hydrolase-1" evidence="2">
    <location>
        <begin position="63"/>
        <end position="302"/>
    </location>
</feature>
<dbReference type="PRINTS" id="PR00111">
    <property type="entry name" value="ABHYDROLASE"/>
</dbReference>
<dbReference type="InterPro" id="IPR000639">
    <property type="entry name" value="Epox_hydrolase-like"/>
</dbReference>
<sequence length="343" mass="37057">MSNSSPARRGVATPLLIGAAALGAAFLVVRRQTAKAERNNPPRGKFIEVDGVRLHYLEFGRGPALVLLHGNGVLANDFELCGLVERAARKYRVILFDRPGYGYSERPRSTIWTPVAQANLLHKALGQIGVEAPIVLGHSWGTLVAVAMAIAQPAHVRGLVLLSGYYFPTLRLDVPLLAQPAIPIIGDLMRFTLSPLVGRLMWPSVIKKMFGPLSLPERFRRLPVWMVLRPSQLRASAAEAAMMVPAAMMLKKHYPELAVPVKIIAGEQDRVADAGHQSGRLHEQVPGSDLHLEPGTGHMIHYATPDDIIAAIDELSSQAGPPEAPPPFQPGRAQQMAQAASGA</sequence>
<dbReference type="EMBL" id="PXWF02000235">
    <property type="protein sequence ID" value="PWF47686.1"/>
    <property type="molecule type" value="Genomic_DNA"/>
</dbReference>
<dbReference type="PANTHER" id="PTHR43689:SF8">
    <property type="entry name" value="ALPHA_BETA-HYDROLASES SUPERFAMILY PROTEIN"/>
    <property type="match status" value="1"/>
</dbReference>
<keyword evidence="3" id="KW-0378">Hydrolase</keyword>
<gene>
    <name evidence="3" type="ORF">C7C56_014505</name>
</gene>